<evidence type="ECO:0000313" key="2">
    <source>
        <dbReference type="Proteomes" id="UP000284416"/>
    </source>
</evidence>
<sequence>MQRKRKARKTKVILVLFIFLLAAGVTAVLVWPQLLPNNTLDNPIGEHLKNKVESKRDSYVNSRGQVNDEKLFTENMSEYAVQDAIHFMSHQKVKADEKWGSLQLTEERVDQLIGIIENKRGQYVHAELYLDILYRWKEGDFTQANEDHNAIWDLKGGTIGRATGILSPEEEERYIEKNF</sequence>
<keyword evidence="2" id="KW-1185">Reference proteome</keyword>
<dbReference type="OrthoDB" id="1932566at2"/>
<dbReference type="AlphaFoldDB" id="A0A417YES0"/>
<dbReference type="Proteomes" id="UP000284416">
    <property type="component" value="Unassembled WGS sequence"/>
</dbReference>
<organism evidence="1 2">
    <name type="scientific">Neobacillus notoginsengisoli</name>
    <dbReference type="NCBI Taxonomy" id="1578198"/>
    <lineage>
        <taxon>Bacteria</taxon>
        <taxon>Bacillati</taxon>
        <taxon>Bacillota</taxon>
        <taxon>Bacilli</taxon>
        <taxon>Bacillales</taxon>
        <taxon>Bacillaceae</taxon>
        <taxon>Neobacillus</taxon>
    </lineage>
</organism>
<dbReference type="EMBL" id="QWEG01000024">
    <property type="protein sequence ID" value="RHW31174.1"/>
    <property type="molecule type" value="Genomic_DNA"/>
</dbReference>
<evidence type="ECO:0000313" key="1">
    <source>
        <dbReference type="EMBL" id="RHW31174.1"/>
    </source>
</evidence>
<reference evidence="1 2" key="1">
    <citation type="journal article" date="2017" name="Int. J. Syst. Evol. Microbiol.">
        <title>Bacillus notoginsengisoli sp. nov., a novel bacterium isolated from the rhizosphere of Panax notoginseng.</title>
        <authorList>
            <person name="Zhang M.Y."/>
            <person name="Cheng J."/>
            <person name="Cai Y."/>
            <person name="Zhang T.Y."/>
            <person name="Wu Y.Y."/>
            <person name="Manikprabhu D."/>
            <person name="Li W.J."/>
            <person name="Zhang Y.X."/>
        </authorList>
    </citation>
    <scope>NUCLEOTIDE SEQUENCE [LARGE SCALE GENOMIC DNA]</scope>
    <source>
        <strain evidence="1 2">JCM 30743</strain>
    </source>
</reference>
<dbReference type="Pfam" id="PF19754">
    <property type="entry name" value="DUF6241"/>
    <property type="match status" value="1"/>
</dbReference>
<comment type="caution">
    <text evidence="1">The sequence shown here is derived from an EMBL/GenBank/DDBJ whole genome shotgun (WGS) entry which is preliminary data.</text>
</comment>
<gene>
    <name evidence="1" type="ORF">D1B31_22570</name>
</gene>
<dbReference type="InterPro" id="IPR046208">
    <property type="entry name" value="DUF6241"/>
</dbReference>
<proteinExistence type="predicted"/>
<name>A0A417YES0_9BACI</name>
<accession>A0A417YES0</accession>
<dbReference type="RefSeq" id="WP_118924720.1">
    <property type="nucleotide sequence ID" value="NZ_QWEG01000024.1"/>
</dbReference>
<protein>
    <submittedName>
        <fullName evidence="1">Uncharacterized protein</fullName>
    </submittedName>
</protein>